<dbReference type="GO" id="GO:0004534">
    <property type="term" value="F:5'-3' RNA exonuclease activity"/>
    <property type="evidence" value="ECO:0007669"/>
    <property type="project" value="InterPro"/>
</dbReference>
<comment type="subcellular location">
    <subcellularLocation>
        <location evidence="1">Nucleus</location>
    </subcellularLocation>
</comment>
<feature type="compositionally biased region" description="Acidic residues" evidence="8">
    <location>
        <begin position="451"/>
        <end position="460"/>
    </location>
</feature>
<evidence type="ECO:0000256" key="7">
    <source>
        <dbReference type="ARBA" id="ARBA00023242"/>
    </source>
</evidence>
<evidence type="ECO:0000256" key="1">
    <source>
        <dbReference type="ARBA" id="ARBA00004123"/>
    </source>
</evidence>
<keyword evidence="6" id="KW-0269">Exonuclease</keyword>
<feature type="domain" description="Xrn1 N-terminal" evidence="9">
    <location>
        <begin position="17"/>
        <end position="202"/>
    </location>
</feature>
<dbReference type="Pfam" id="PF03159">
    <property type="entry name" value="XRN_N"/>
    <property type="match status" value="1"/>
</dbReference>
<feature type="domain" description="Xrn1 helical" evidence="10">
    <location>
        <begin position="273"/>
        <end position="544"/>
    </location>
</feature>
<evidence type="ECO:0000256" key="8">
    <source>
        <dbReference type="SAM" id="MobiDB-lite"/>
    </source>
</evidence>
<evidence type="ECO:0000256" key="5">
    <source>
        <dbReference type="ARBA" id="ARBA00022801"/>
    </source>
</evidence>
<evidence type="ECO:0000256" key="2">
    <source>
        <dbReference type="ARBA" id="ARBA00006994"/>
    </source>
</evidence>
<accession>A0A6V7HA00</accession>
<dbReference type="Gene3D" id="1.25.40.1050">
    <property type="match status" value="1"/>
</dbReference>
<dbReference type="CDD" id="cd18673">
    <property type="entry name" value="PIN_XRN1-2-like"/>
    <property type="match status" value="1"/>
</dbReference>
<dbReference type="Gene3D" id="3.40.50.12390">
    <property type="match status" value="2"/>
</dbReference>
<organism evidence="11 12">
    <name type="scientific">Heterotrigona itama</name>
    <dbReference type="NCBI Taxonomy" id="395501"/>
    <lineage>
        <taxon>Eukaryota</taxon>
        <taxon>Metazoa</taxon>
        <taxon>Ecdysozoa</taxon>
        <taxon>Arthropoda</taxon>
        <taxon>Hexapoda</taxon>
        <taxon>Insecta</taxon>
        <taxon>Pterygota</taxon>
        <taxon>Neoptera</taxon>
        <taxon>Endopterygota</taxon>
        <taxon>Hymenoptera</taxon>
        <taxon>Apocrita</taxon>
        <taxon>Aculeata</taxon>
        <taxon>Apoidea</taxon>
        <taxon>Anthophila</taxon>
        <taxon>Apidae</taxon>
        <taxon>Heterotrigona</taxon>
    </lineage>
</organism>
<dbReference type="InterPro" id="IPR017151">
    <property type="entry name" value="Xrn2/3/4"/>
</dbReference>
<dbReference type="OrthoDB" id="372487at2759"/>
<sequence length="752" mass="87029">PITTNGVRVPVNSADPNPNGIEFDNLYLDMNGIIHPCTHPEDKPAPKNEEEMMEAIFECIDRLFRIVRPRKLLYMAIDGVAPRAKMNQQRSRRFRASKETNEKINEIKRIRSELVLKGASLPPEKPKEDHFDSNCITPGTPFMARLSKCLHYYIHDRLNTDPGWRNIKVILSDANVPGEGEHKIMDFIRRQRGLATHEPNFTIIREEFKPNKPKPCDICGQLGHEMQECTGAEHNPRDEANVFGSECQYIFVRLNVLREYLERELQMPNLPFKYEFERVIDDWVFMCFFVGNDFLPHLPSLEIREGAIDRLVNLYKKAVYKTGGFLTDSGDVNLDRVQLIMSELGSVEDEIFKKRQQNELAFKQREKDKKRRLLGVGNNKPKWIPTGQFAPTRIGDRVSPVKNARYEAYQMRIHGQNYHTSATGNSKEMLESMMRPENATNQECKRKSDALEDESDDDQAHDEVRLWEDGFKDRYYESKFDVSPDNLAFRNNVALQYVRGLCWVLRYYYQGCASWKWYFPYHYAPFASDFINIGGLSTEFEKGTTPRSPIIDFYPEDFKIDLNGKKFAWQGVALLPFVDEKRLFKALEPYYDFLTEAEKKRNVRGDDRLYVGLGNSNYNFIKELYINHVRFDVETSISIDGMRGTVLLAEDCVGDGATLPSPINSLPVRNNKRYNCLLFSCCSVRFRDPKYSTNFIFPARKLKGVKEPSRVLKPQDFDQMNRNTGNTWKPQIGFTPSTQVASLSEAGRRILG</sequence>
<evidence type="ECO:0000313" key="11">
    <source>
        <dbReference type="EMBL" id="CAD1477079.1"/>
    </source>
</evidence>
<dbReference type="PIRSF" id="PIRSF037239">
    <property type="entry name" value="Exonuclease_Xrn2"/>
    <property type="match status" value="1"/>
</dbReference>
<keyword evidence="7" id="KW-0539">Nucleus</keyword>
<reference evidence="11" key="1">
    <citation type="submission" date="2020-07" db="EMBL/GenBank/DDBJ databases">
        <authorList>
            <person name="Nazaruddin N."/>
        </authorList>
    </citation>
    <scope>NUCLEOTIDE SEQUENCE</scope>
</reference>
<dbReference type="AlphaFoldDB" id="A0A6V7HA00"/>
<dbReference type="GO" id="GO:0006397">
    <property type="term" value="P:mRNA processing"/>
    <property type="evidence" value="ECO:0007669"/>
    <property type="project" value="UniProtKB-KW"/>
</dbReference>
<dbReference type="InterPro" id="IPR004859">
    <property type="entry name" value="Xrn1_N"/>
</dbReference>
<keyword evidence="3" id="KW-0507">mRNA processing</keyword>
<feature type="non-terminal residue" evidence="11">
    <location>
        <position position="1"/>
    </location>
</feature>
<comment type="caution">
    <text evidence="11">The sequence shown here is derived from an EMBL/GenBank/DDBJ whole genome shotgun (WGS) entry which is preliminary data.</text>
</comment>
<comment type="similarity">
    <text evidence="2">Belongs to the 5'-3' exonuclease family. XRN2/RAT1 subfamily.</text>
</comment>
<feature type="domain" description="Xrn1 helical" evidence="10">
    <location>
        <begin position="545"/>
        <end position="717"/>
    </location>
</feature>
<name>A0A6V7HA00_9HYME</name>
<feature type="region of interest" description="Disordered" evidence="8">
    <location>
        <begin position="434"/>
        <end position="462"/>
    </location>
</feature>
<dbReference type="GO" id="GO:0000956">
    <property type="term" value="P:nuclear-transcribed mRNA catabolic process"/>
    <property type="evidence" value="ECO:0007669"/>
    <property type="project" value="TreeGrafter"/>
</dbReference>
<dbReference type="InterPro" id="IPR041412">
    <property type="entry name" value="Xrn1_helical"/>
</dbReference>
<proteinExistence type="inferred from homology"/>
<evidence type="ECO:0000259" key="10">
    <source>
        <dbReference type="Pfam" id="PF17846"/>
    </source>
</evidence>
<evidence type="ECO:0000256" key="4">
    <source>
        <dbReference type="ARBA" id="ARBA00022722"/>
    </source>
</evidence>
<keyword evidence="12" id="KW-1185">Reference proteome</keyword>
<protein>
    <submittedName>
        <fullName evidence="11">Uncharacterized protein</fullName>
    </submittedName>
</protein>
<evidence type="ECO:0000313" key="12">
    <source>
        <dbReference type="Proteomes" id="UP000752696"/>
    </source>
</evidence>
<dbReference type="PANTHER" id="PTHR12341:SF41">
    <property type="entry name" value="5'-3' EXORIBONUCLEASE 2"/>
    <property type="match status" value="1"/>
</dbReference>
<keyword evidence="4" id="KW-0540">Nuclease</keyword>
<evidence type="ECO:0000256" key="3">
    <source>
        <dbReference type="ARBA" id="ARBA00022664"/>
    </source>
</evidence>
<dbReference type="Pfam" id="PF17846">
    <property type="entry name" value="XRN_M"/>
    <property type="match status" value="2"/>
</dbReference>
<dbReference type="GO" id="GO:0005634">
    <property type="term" value="C:nucleus"/>
    <property type="evidence" value="ECO:0007669"/>
    <property type="project" value="UniProtKB-SubCell"/>
</dbReference>
<dbReference type="FunFam" id="3.40.50.12390:FF:000003">
    <property type="entry name" value="5'-3' exoribonuclease"/>
    <property type="match status" value="1"/>
</dbReference>
<gene>
    <name evidence="11" type="ORF">MHI_LOCUS708924</name>
</gene>
<keyword evidence="5" id="KW-0378">Hydrolase</keyword>
<evidence type="ECO:0000256" key="6">
    <source>
        <dbReference type="ARBA" id="ARBA00022839"/>
    </source>
</evidence>
<dbReference type="Proteomes" id="UP000752696">
    <property type="component" value="Unassembled WGS sequence"/>
</dbReference>
<dbReference type="InterPro" id="IPR027073">
    <property type="entry name" value="5_3_exoribonuclease"/>
</dbReference>
<dbReference type="GO" id="GO:0003723">
    <property type="term" value="F:RNA binding"/>
    <property type="evidence" value="ECO:0007669"/>
    <property type="project" value="TreeGrafter"/>
</dbReference>
<dbReference type="EMBL" id="CAJDYZ010009812">
    <property type="protein sequence ID" value="CAD1477079.1"/>
    <property type="molecule type" value="Genomic_DNA"/>
</dbReference>
<dbReference type="PANTHER" id="PTHR12341">
    <property type="entry name" value="5'-&gt;3' EXORIBONUCLEASE"/>
    <property type="match status" value="1"/>
</dbReference>
<evidence type="ECO:0000259" key="9">
    <source>
        <dbReference type="Pfam" id="PF03159"/>
    </source>
</evidence>